<evidence type="ECO:0000313" key="2">
    <source>
        <dbReference type="EMBL" id="GEZ51947.1"/>
    </source>
</evidence>
<protein>
    <recommendedName>
        <fullName evidence="3">Reverse transcriptase domain-containing protein</fullName>
    </recommendedName>
</protein>
<feature type="coiled-coil region" evidence="1">
    <location>
        <begin position="146"/>
        <end position="173"/>
    </location>
</feature>
<reference evidence="2" key="1">
    <citation type="journal article" date="2019" name="Sci. Rep.">
        <title>Draft genome of Tanacetum cinerariifolium, the natural source of mosquito coil.</title>
        <authorList>
            <person name="Yamashiro T."/>
            <person name="Shiraishi A."/>
            <person name="Satake H."/>
            <person name="Nakayama K."/>
        </authorList>
    </citation>
    <scope>NUCLEOTIDE SEQUENCE</scope>
</reference>
<gene>
    <name evidence="2" type="ORF">Tci_523920</name>
</gene>
<comment type="caution">
    <text evidence="2">The sequence shown here is derived from an EMBL/GenBank/DDBJ whole genome shotgun (WGS) entry which is preliminary data.</text>
</comment>
<organism evidence="2">
    <name type="scientific">Tanacetum cinerariifolium</name>
    <name type="common">Dalmatian daisy</name>
    <name type="synonym">Chrysanthemum cinerariifolium</name>
    <dbReference type="NCBI Taxonomy" id="118510"/>
    <lineage>
        <taxon>Eukaryota</taxon>
        <taxon>Viridiplantae</taxon>
        <taxon>Streptophyta</taxon>
        <taxon>Embryophyta</taxon>
        <taxon>Tracheophyta</taxon>
        <taxon>Spermatophyta</taxon>
        <taxon>Magnoliopsida</taxon>
        <taxon>eudicotyledons</taxon>
        <taxon>Gunneridae</taxon>
        <taxon>Pentapetalae</taxon>
        <taxon>asterids</taxon>
        <taxon>campanulids</taxon>
        <taxon>Asterales</taxon>
        <taxon>Asteraceae</taxon>
        <taxon>Asteroideae</taxon>
        <taxon>Anthemideae</taxon>
        <taxon>Anthemidinae</taxon>
        <taxon>Tanacetum</taxon>
    </lineage>
</organism>
<feature type="non-terminal residue" evidence="2">
    <location>
        <position position="1"/>
    </location>
</feature>
<dbReference type="AlphaFoldDB" id="A0A699IG70"/>
<proteinExistence type="predicted"/>
<evidence type="ECO:0008006" key="3">
    <source>
        <dbReference type="Google" id="ProtNLM"/>
    </source>
</evidence>
<sequence>LASAAIFTKMGVLQASMEVLLAKERFLKLIQAWDEKQIESWSFPELLLQLLNDSQTINEMLIQREQATNLAEQEEQAAQSFTPYWNFSMIDDEEVLQSRENFMKAIQTFSQKFSRYSFGVMPKVLLIAWERFYEIKHAFTDKQYQLEEIQELMYKLLEDVRNINEELSEYNNSPSRNRPTFYNNDKEHSIQHKEYLENSSDVIAPVLPTEEPEYSLSMGEYEVTSDNKSECDVPVCEDSFNDHFEILSDSNNDDILSDDDAFEDIEYVEASELVSLEEENDVNQEEKEFDVEDILQIQDVIIREKLLSINRLIADIEFLNDNHTPDSVLKSSSSFPILEKFDNSLFYSDNYLPEFETFSDHTGETRSGSTTAHANNSLPEYDSFCFEIEANRGRLTSVVKKDISDNSTNDSLLEESSNFDHHDDPSFSRPPPELPDVEFFFDFDPDLRKLISVVKNNIDELNEDECFDPGSEIDVFTNIKDDNYFPFIFVIRIFLPYLIYPEVSPLLLSTMSEDTIFNPDIST</sequence>
<accession>A0A699IG70</accession>
<evidence type="ECO:0000256" key="1">
    <source>
        <dbReference type="SAM" id="Coils"/>
    </source>
</evidence>
<dbReference type="EMBL" id="BKCJ010288875">
    <property type="protein sequence ID" value="GEZ51947.1"/>
    <property type="molecule type" value="Genomic_DNA"/>
</dbReference>
<keyword evidence="1" id="KW-0175">Coiled coil</keyword>
<name>A0A699IG70_TANCI</name>